<protein>
    <submittedName>
        <fullName evidence="4">Recombinase family protein</fullName>
    </submittedName>
</protein>
<dbReference type="InterPro" id="IPR006119">
    <property type="entry name" value="Resolv_N"/>
</dbReference>
<dbReference type="AlphaFoldDB" id="A0A7Z0QAY1"/>
<gene>
    <name evidence="4" type="ORF">G6321_19110</name>
</gene>
<dbReference type="PANTHER" id="PTHR30461:SF2">
    <property type="entry name" value="SERINE RECOMBINASE PINE-RELATED"/>
    <property type="match status" value="1"/>
</dbReference>
<feature type="domain" description="Resolvase/invertase-type recombinase catalytic" evidence="3">
    <location>
        <begin position="36"/>
        <end position="176"/>
    </location>
</feature>
<reference evidence="4" key="1">
    <citation type="submission" date="2020-06" db="EMBL/GenBank/DDBJ databases">
        <title>Whole Genome Sequence of Bradyrhizobium sp. Strain 323S2.</title>
        <authorList>
            <person name="Bromfield E.S.P."/>
        </authorList>
    </citation>
    <scope>NUCLEOTIDE SEQUENCE [LARGE SCALE GENOMIC DNA]</scope>
    <source>
        <strain evidence="4">323S2</strain>
    </source>
</reference>
<keyword evidence="2" id="KW-0233">DNA recombination</keyword>
<dbReference type="GO" id="GO:0000150">
    <property type="term" value="F:DNA strand exchange activity"/>
    <property type="evidence" value="ECO:0007669"/>
    <property type="project" value="InterPro"/>
</dbReference>
<dbReference type="Gene3D" id="3.40.50.1390">
    <property type="entry name" value="Resolvase, N-terminal catalytic domain"/>
    <property type="match status" value="1"/>
</dbReference>
<evidence type="ECO:0000259" key="3">
    <source>
        <dbReference type="PROSITE" id="PS51736"/>
    </source>
</evidence>
<dbReference type="SUPFAM" id="SSF53041">
    <property type="entry name" value="Resolvase-like"/>
    <property type="match status" value="1"/>
</dbReference>
<dbReference type="SMART" id="SM00857">
    <property type="entry name" value="Resolvase"/>
    <property type="match status" value="1"/>
</dbReference>
<organism evidence="4">
    <name type="scientific">Bradyrhizobium barranii subsp. barranii</name>
    <dbReference type="NCBI Taxonomy" id="2823807"/>
    <lineage>
        <taxon>Bacteria</taxon>
        <taxon>Pseudomonadati</taxon>
        <taxon>Pseudomonadota</taxon>
        <taxon>Alphaproteobacteria</taxon>
        <taxon>Hyphomicrobiales</taxon>
        <taxon>Nitrobacteraceae</taxon>
        <taxon>Bradyrhizobium</taxon>
        <taxon>Bradyrhizobium barranii</taxon>
    </lineage>
</organism>
<dbReference type="PANTHER" id="PTHR30461">
    <property type="entry name" value="DNA-INVERTASE FROM LAMBDOID PROPHAGE"/>
    <property type="match status" value="1"/>
</dbReference>
<name>A0A7Z0QAY1_9BRAD</name>
<sequence>MRPPLAGRFLRKIWCQRSLTKFFAGRHREGNDVKRRFVAYYRVSTRKQGQSGLGLDAQRAAVANHLGDGLANVIAEFTEVESGRRSDRPALDEALAAARLHRAALVVAKVDRLTRSVGFLERLLEAGVDVRFADLPAIEGPTGRFMLQQMAAVAELEAGLISARTKAALAAAKARGQRLGGDRGGNLSSTARALGRDAQAKIADRRAADLAPLLRELRAEGRTSPTDIARALTARGIPTARGGANWSAPQVTLIQARLAKAEQRET</sequence>
<evidence type="ECO:0000256" key="1">
    <source>
        <dbReference type="ARBA" id="ARBA00023125"/>
    </source>
</evidence>
<keyword evidence="1" id="KW-0238">DNA-binding</keyword>
<dbReference type="PROSITE" id="PS51736">
    <property type="entry name" value="RECOMBINASES_3"/>
    <property type="match status" value="1"/>
</dbReference>
<dbReference type="GO" id="GO:0003677">
    <property type="term" value="F:DNA binding"/>
    <property type="evidence" value="ECO:0007669"/>
    <property type="project" value="UniProtKB-KW"/>
</dbReference>
<dbReference type="InterPro" id="IPR050639">
    <property type="entry name" value="SSR_resolvase"/>
</dbReference>
<evidence type="ECO:0000313" key="4">
    <source>
        <dbReference type="EMBL" id="NYY90461.1"/>
    </source>
</evidence>
<evidence type="ECO:0000256" key="2">
    <source>
        <dbReference type="ARBA" id="ARBA00023172"/>
    </source>
</evidence>
<proteinExistence type="predicted"/>
<dbReference type="Pfam" id="PF00239">
    <property type="entry name" value="Resolvase"/>
    <property type="match status" value="1"/>
</dbReference>
<accession>A0A7Z0QAY1</accession>
<comment type="caution">
    <text evidence="4">The sequence shown here is derived from an EMBL/GenBank/DDBJ whole genome shotgun (WGS) entry which is preliminary data.</text>
</comment>
<dbReference type="InterPro" id="IPR036162">
    <property type="entry name" value="Resolvase-like_N_sf"/>
</dbReference>
<dbReference type="EMBL" id="JACBFH010000001">
    <property type="protein sequence ID" value="NYY90461.1"/>
    <property type="molecule type" value="Genomic_DNA"/>
</dbReference>